<evidence type="ECO:0000313" key="10">
    <source>
        <dbReference type="Proteomes" id="UP000015100"/>
    </source>
</evidence>
<dbReference type="eggNOG" id="ENOG502SEB3">
    <property type="taxonomic scope" value="Eukaryota"/>
</dbReference>
<dbReference type="OMA" id="WQRILMN"/>
<feature type="compositionally biased region" description="Basic residues" evidence="8">
    <location>
        <begin position="262"/>
        <end position="272"/>
    </location>
</feature>
<accession>S8AF54</accession>
<evidence type="ECO:0000256" key="1">
    <source>
        <dbReference type="ARBA" id="ARBA00004123"/>
    </source>
</evidence>
<keyword evidence="10" id="KW-1185">Reference proteome</keyword>
<feature type="compositionally biased region" description="Basic residues" evidence="8">
    <location>
        <begin position="71"/>
        <end position="84"/>
    </location>
</feature>
<evidence type="ECO:0000256" key="2">
    <source>
        <dbReference type="ARBA" id="ARBA00006661"/>
    </source>
</evidence>
<evidence type="ECO:0000256" key="8">
    <source>
        <dbReference type="SAM" id="MobiDB-lite"/>
    </source>
</evidence>
<dbReference type="AlphaFoldDB" id="S8AF54"/>
<dbReference type="OrthoDB" id="5349119at2759"/>
<feature type="compositionally biased region" description="Polar residues" evidence="8">
    <location>
        <begin position="85"/>
        <end position="95"/>
    </location>
</feature>
<feature type="region of interest" description="Disordered" evidence="8">
    <location>
        <begin position="494"/>
        <end position="564"/>
    </location>
</feature>
<keyword evidence="3" id="KW-0227">DNA damage</keyword>
<reference evidence="9 10" key="1">
    <citation type="journal article" date="2013" name="PLoS Genet.">
        <title>Genomic mechanisms accounting for the adaptation to parasitism in nematode-trapping fungi.</title>
        <authorList>
            <person name="Meerupati T."/>
            <person name="Andersson K.M."/>
            <person name="Friman E."/>
            <person name="Kumar D."/>
            <person name="Tunlid A."/>
            <person name="Ahren D."/>
        </authorList>
    </citation>
    <scope>NUCLEOTIDE SEQUENCE [LARGE SCALE GENOMIC DNA]</scope>
    <source>
        <strain evidence="9 10">CBS 200.50</strain>
    </source>
</reference>
<dbReference type="STRING" id="1284197.S8AF54"/>
<feature type="compositionally biased region" description="Basic residues" evidence="8">
    <location>
        <begin position="315"/>
        <end position="335"/>
    </location>
</feature>
<evidence type="ECO:0000313" key="9">
    <source>
        <dbReference type="EMBL" id="EPS41690.1"/>
    </source>
</evidence>
<dbReference type="HOGENOM" id="CLU_005957_1_0_1"/>
<dbReference type="Proteomes" id="UP000015100">
    <property type="component" value="Unassembled WGS sequence"/>
</dbReference>
<feature type="compositionally biased region" description="Polar residues" evidence="8">
    <location>
        <begin position="24"/>
        <end position="37"/>
    </location>
</feature>
<feature type="region of interest" description="Disordered" evidence="8">
    <location>
        <begin position="304"/>
        <end position="343"/>
    </location>
</feature>
<keyword evidence="6" id="KW-0539">Nucleus</keyword>
<name>S8AF54_DACHA</name>
<evidence type="ECO:0000256" key="4">
    <source>
        <dbReference type="ARBA" id="ARBA00023172"/>
    </source>
</evidence>
<dbReference type="GO" id="GO:0006281">
    <property type="term" value="P:DNA repair"/>
    <property type="evidence" value="ECO:0007669"/>
    <property type="project" value="UniProtKB-KW"/>
</dbReference>
<feature type="region of interest" description="Disordered" evidence="8">
    <location>
        <begin position="243"/>
        <end position="272"/>
    </location>
</feature>
<feature type="region of interest" description="Disordered" evidence="8">
    <location>
        <begin position="55"/>
        <end position="95"/>
    </location>
</feature>
<proteinExistence type="inferred from homology"/>
<keyword evidence="4" id="KW-0233">DNA recombination</keyword>
<feature type="compositionally biased region" description="Basic and acidic residues" evidence="8">
    <location>
        <begin position="246"/>
        <end position="261"/>
    </location>
</feature>
<dbReference type="GO" id="GO:0033557">
    <property type="term" value="C:Slx1-Slx4 complex"/>
    <property type="evidence" value="ECO:0007669"/>
    <property type="project" value="InterPro"/>
</dbReference>
<evidence type="ECO:0000256" key="3">
    <source>
        <dbReference type="ARBA" id="ARBA00022763"/>
    </source>
</evidence>
<dbReference type="InterPro" id="IPR018574">
    <property type="entry name" value="Structure-sp_endonuc_su_Slx4"/>
</dbReference>
<evidence type="ECO:0000256" key="5">
    <source>
        <dbReference type="ARBA" id="ARBA00023204"/>
    </source>
</evidence>
<evidence type="ECO:0000256" key="7">
    <source>
        <dbReference type="ARBA" id="ARBA00029496"/>
    </source>
</evidence>
<feature type="region of interest" description="Disordered" evidence="8">
    <location>
        <begin position="1"/>
        <end position="39"/>
    </location>
</feature>
<dbReference type="EMBL" id="AQGS01000224">
    <property type="protein sequence ID" value="EPS41690.1"/>
    <property type="molecule type" value="Genomic_DNA"/>
</dbReference>
<evidence type="ECO:0000256" key="6">
    <source>
        <dbReference type="ARBA" id="ARBA00023242"/>
    </source>
</evidence>
<dbReference type="GO" id="GO:0006260">
    <property type="term" value="P:DNA replication"/>
    <property type="evidence" value="ECO:0007669"/>
    <property type="project" value="InterPro"/>
</dbReference>
<dbReference type="GO" id="GO:0006310">
    <property type="term" value="P:DNA recombination"/>
    <property type="evidence" value="ECO:0007669"/>
    <property type="project" value="UniProtKB-KW"/>
</dbReference>
<comment type="caution">
    <text evidence="9">The sequence shown here is derived from an EMBL/GenBank/DDBJ whole genome shotgun (WGS) entry which is preliminary data.</text>
</comment>
<feature type="compositionally biased region" description="Basic and acidic residues" evidence="8">
    <location>
        <begin position="615"/>
        <end position="624"/>
    </location>
</feature>
<comment type="subcellular location">
    <subcellularLocation>
        <location evidence="1">Nucleus</location>
    </subcellularLocation>
</comment>
<protein>
    <recommendedName>
        <fullName evidence="7">Structure-specific endonuclease subunit SLX4</fullName>
    </recommendedName>
</protein>
<keyword evidence="5" id="KW-0234">DNA repair</keyword>
<reference evidence="10" key="2">
    <citation type="submission" date="2013-04" db="EMBL/GenBank/DDBJ databases">
        <title>Genomic mechanisms accounting for the adaptation to parasitism in nematode-trapping fungi.</title>
        <authorList>
            <person name="Ahren D.G."/>
        </authorList>
    </citation>
    <scope>NUCLEOTIDE SEQUENCE [LARGE SCALE GENOMIC DNA]</scope>
    <source>
        <strain evidence="10">CBS 200.50</strain>
    </source>
</reference>
<dbReference type="CDD" id="cd22999">
    <property type="entry name" value="SAP_SLX4"/>
    <property type="match status" value="1"/>
</dbReference>
<feature type="compositionally biased region" description="Low complexity" evidence="8">
    <location>
        <begin position="502"/>
        <end position="512"/>
    </location>
</feature>
<comment type="similarity">
    <text evidence="2">Belongs to the SLX4 family.</text>
</comment>
<sequence length="775" mass="84348">MSIPAASSVETTSLQCLTPPFADKSSNSATPSRSGTRFRSVKDMLAIEELESTTLNATLAPADNLPTTSGKLKRPKKTSIRSKKSANIPSPSITTSALSAKDGKIKGKATKPSAISLTKKKTSTKKIDDSDVFAIPSSPHPTPQQTLLDTPPREATRLDAYIPAKRTWTPIKENTHPEVIDLCTPDDLAKTTFTSLLSKYKHDGQVSHTGVSTSTGCSSEPFTTRRTLEFLDIPSMVAKTSISSLKVEDEPGKKGPKERKAPAKAKKSKPKKPMTLTALAIAPYIPVEPEVELAPAVVEELATEEATEGTNAQVKPKRKRKQSATTSKKAKKMAKKPPVPVAPSLLSPQSARKLMDAQTFVFGTSSQLLQSNPPEGGWQLETTGKKLNTIQTYAKIHANANYDLDGLGDDDGALEASQSVDEYQCPQTECIADTEGWGISNLEITKNKSRTDRPEKIGDCGIWSMASRGASGKLLNVEVMDLLDEDDLELSQNFSSQKLDPETNTTPPATAAGSGVTANPSKKENIPTAQYNHLPTPPPTECASQTSKHKQDYIPAPTTSKLSDRPNFEGYTIIQLQTQIQKYGFKPVKSRKTMINMLNQCWDSAEVMVASQEDTTERPVEKVKTPTKGNKKPVEADASEGVAEMAPKKRGRKPKTAFEIEDGMEAPKPKRPRKSSTATKAKSKLDTATLFKHIALAIKQQPTSPDLTEPSWWQRILMNEIIPLQEFTNWLVETGMEAAGFSVGIWKDCGVSEALDDSKVDAVRLWCDARSVLYT</sequence>
<gene>
    <name evidence="9" type="ORF">H072_4381</name>
</gene>
<feature type="region of interest" description="Disordered" evidence="8">
    <location>
        <begin position="612"/>
        <end position="654"/>
    </location>
</feature>
<organism evidence="9 10">
    <name type="scientific">Dactylellina haptotyla (strain CBS 200.50)</name>
    <name type="common">Nematode-trapping fungus</name>
    <name type="synonym">Monacrosporium haptotylum</name>
    <dbReference type="NCBI Taxonomy" id="1284197"/>
    <lineage>
        <taxon>Eukaryota</taxon>
        <taxon>Fungi</taxon>
        <taxon>Dikarya</taxon>
        <taxon>Ascomycota</taxon>
        <taxon>Pezizomycotina</taxon>
        <taxon>Orbiliomycetes</taxon>
        <taxon>Orbiliales</taxon>
        <taxon>Orbiliaceae</taxon>
        <taxon>Dactylellina</taxon>
    </lineage>
</organism>
<dbReference type="Pfam" id="PF09494">
    <property type="entry name" value="Slx4"/>
    <property type="match status" value="1"/>
</dbReference>